<dbReference type="Pfam" id="PF00089">
    <property type="entry name" value="Trypsin"/>
    <property type="match status" value="1"/>
</dbReference>
<dbReference type="GO" id="GO:0006508">
    <property type="term" value="P:proteolysis"/>
    <property type="evidence" value="ECO:0007669"/>
    <property type="project" value="InterPro"/>
</dbReference>
<feature type="non-terminal residue" evidence="7">
    <location>
        <position position="1"/>
    </location>
</feature>
<evidence type="ECO:0000313" key="8">
    <source>
        <dbReference type="Proteomes" id="UP000659062"/>
    </source>
</evidence>
<evidence type="ECO:0000256" key="2">
    <source>
        <dbReference type="ARBA" id="ARBA00022525"/>
    </source>
</evidence>
<evidence type="ECO:0000313" key="7">
    <source>
        <dbReference type="EMBL" id="NXD36839.1"/>
    </source>
</evidence>
<keyword evidence="2" id="KW-0964">Secreted</keyword>
<comment type="subcellular location">
    <subcellularLocation>
        <location evidence="1">Secreted</location>
    </subcellularLocation>
</comment>
<dbReference type="GO" id="GO:0005576">
    <property type="term" value="C:extracellular region"/>
    <property type="evidence" value="ECO:0007669"/>
    <property type="project" value="UniProtKB-SubCell"/>
</dbReference>
<reference evidence="7" key="1">
    <citation type="submission" date="2019-09" db="EMBL/GenBank/DDBJ databases">
        <title>Bird 10,000 Genomes (B10K) Project - Family phase.</title>
        <authorList>
            <person name="Zhang G."/>
        </authorList>
    </citation>
    <scope>NUCLEOTIDE SEQUENCE</scope>
    <source>
        <strain evidence="7">OUT-0061</strain>
        <tissue evidence="7">Blood</tissue>
    </source>
</reference>
<dbReference type="PANTHER" id="PTHR24252:SF8">
    <property type="entry name" value="ACROSIN"/>
    <property type="match status" value="1"/>
</dbReference>
<dbReference type="AlphaFoldDB" id="A0A851VA97"/>
<dbReference type="SUPFAM" id="SSF50494">
    <property type="entry name" value="Trypsin-like serine proteases"/>
    <property type="match status" value="1"/>
</dbReference>
<protein>
    <submittedName>
        <fullName evidence="7">ACRO protein</fullName>
    </submittedName>
</protein>
<sequence>ALAGAVGEKETAPVQTGATNTTLILSALLQGDSGGPLMCQDKNADFWWVVGVTSWGRGCARAKKPGVYTSTRHFYDWILAHTSKNTV</sequence>
<dbReference type="InterPro" id="IPR043504">
    <property type="entry name" value="Peptidase_S1_PA_chymotrypsin"/>
</dbReference>
<evidence type="ECO:0000256" key="3">
    <source>
        <dbReference type="ARBA" id="ARBA00022729"/>
    </source>
</evidence>
<dbReference type="GO" id="GO:0007340">
    <property type="term" value="P:acrosome reaction"/>
    <property type="evidence" value="ECO:0007669"/>
    <property type="project" value="TreeGrafter"/>
</dbReference>
<comment type="caution">
    <text evidence="7">The sequence shown here is derived from an EMBL/GenBank/DDBJ whole genome shotgun (WGS) entry which is preliminary data.</text>
</comment>
<dbReference type="Proteomes" id="UP000659062">
    <property type="component" value="Unassembled WGS sequence"/>
</dbReference>
<feature type="domain" description="Peptidase S1" evidence="6">
    <location>
        <begin position="1"/>
        <end position="83"/>
    </location>
</feature>
<dbReference type="PROSITE" id="PS50240">
    <property type="entry name" value="TRYPSIN_DOM"/>
    <property type="match status" value="1"/>
</dbReference>
<dbReference type="PANTHER" id="PTHR24252">
    <property type="entry name" value="ACROSIN-RELATED"/>
    <property type="match status" value="1"/>
</dbReference>
<dbReference type="Gene3D" id="2.40.10.10">
    <property type="entry name" value="Trypsin-like serine proteases"/>
    <property type="match status" value="1"/>
</dbReference>
<dbReference type="InterPro" id="IPR001254">
    <property type="entry name" value="Trypsin_dom"/>
</dbReference>
<dbReference type="GO" id="GO:0004252">
    <property type="term" value="F:serine-type endopeptidase activity"/>
    <property type="evidence" value="ECO:0007669"/>
    <property type="project" value="InterPro"/>
</dbReference>
<dbReference type="EMBL" id="WBNE01000044">
    <property type="protein sequence ID" value="NXD36839.1"/>
    <property type="molecule type" value="Genomic_DNA"/>
</dbReference>
<keyword evidence="3" id="KW-0732">Signal</keyword>
<dbReference type="InterPro" id="IPR009003">
    <property type="entry name" value="Peptidase_S1_PA"/>
</dbReference>
<evidence type="ECO:0000256" key="5">
    <source>
        <dbReference type="ARBA" id="ARBA00023180"/>
    </source>
</evidence>
<accession>A0A851VA97</accession>
<keyword evidence="4" id="KW-1015">Disulfide bond</keyword>
<keyword evidence="5" id="KW-0325">Glycoprotein</keyword>
<evidence type="ECO:0000256" key="1">
    <source>
        <dbReference type="ARBA" id="ARBA00004613"/>
    </source>
</evidence>
<organism evidence="7 8">
    <name type="scientific">Copsychus sechellarum</name>
    <dbReference type="NCBI Taxonomy" id="797021"/>
    <lineage>
        <taxon>Eukaryota</taxon>
        <taxon>Metazoa</taxon>
        <taxon>Chordata</taxon>
        <taxon>Craniata</taxon>
        <taxon>Vertebrata</taxon>
        <taxon>Euteleostomi</taxon>
        <taxon>Archelosauria</taxon>
        <taxon>Archosauria</taxon>
        <taxon>Dinosauria</taxon>
        <taxon>Saurischia</taxon>
        <taxon>Theropoda</taxon>
        <taxon>Coelurosauria</taxon>
        <taxon>Aves</taxon>
        <taxon>Neognathae</taxon>
        <taxon>Neoaves</taxon>
        <taxon>Telluraves</taxon>
        <taxon>Australaves</taxon>
        <taxon>Passeriformes</taxon>
        <taxon>Muscicapidae</taxon>
        <taxon>Copsychus</taxon>
    </lineage>
</organism>
<proteinExistence type="predicted"/>
<evidence type="ECO:0000259" key="6">
    <source>
        <dbReference type="PROSITE" id="PS50240"/>
    </source>
</evidence>
<keyword evidence="8" id="KW-1185">Reference proteome</keyword>
<dbReference type="FunFam" id="2.40.10.10:FF:000054">
    <property type="entry name" value="Complement C1r subcomponent"/>
    <property type="match status" value="1"/>
</dbReference>
<evidence type="ECO:0000256" key="4">
    <source>
        <dbReference type="ARBA" id="ARBA00023157"/>
    </source>
</evidence>
<name>A0A851VA97_9PASS</name>
<dbReference type="OrthoDB" id="546450at2759"/>
<gene>
    <name evidence="7" type="primary">Acr_3</name>
    <name evidence="7" type="ORF">COPSEC_R15588</name>
</gene>
<feature type="non-terminal residue" evidence="7">
    <location>
        <position position="87"/>
    </location>
</feature>